<dbReference type="GO" id="GO:0008017">
    <property type="term" value="F:microtubule binding"/>
    <property type="evidence" value="ECO:0007669"/>
    <property type="project" value="InterPro"/>
</dbReference>
<feature type="coiled-coil region" evidence="4">
    <location>
        <begin position="1292"/>
        <end position="1319"/>
    </location>
</feature>
<accession>A0A2X0LQK0</accession>
<feature type="compositionally biased region" description="Low complexity" evidence="5">
    <location>
        <begin position="1687"/>
        <end position="1698"/>
    </location>
</feature>
<dbReference type="InterPro" id="IPR036534">
    <property type="entry name" value="GAR_dom_sf"/>
</dbReference>
<evidence type="ECO:0000256" key="1">
    <source>
        <dbReference type="ARBA" id="ARBA00004245"/>
    </source>
</evidence>
<evidence type="ECO:0000256" key="5">
    <source>
        <dbReference type="SAM" id="MobiDB-lite"/>
    </source>
</evidence>
<feature type="compositionally biased region" description="Basic and acidic residues" evidence="5">
    <location>
        <begin position="1438"/>
        <end position="1453"/>
    </location>
</feature>
<feature type="compositionally biased region" description="Polar residues" evidence="5">
    <location>
        <begin position="2032"/>
        <end position="2047"/>
    </location>
</feature>
<evidence type="ECO:0000259" key="6">
    <source>
        <dbReference type="PROSITE" id="PS51460"/>
    </source>
</evidence>
<proteinExistence type="predicted"/>
<feature type="compositionally biased region" description="Polar residues" evidence="5">
    <location>
        <begin position="1794"/>
        <end position="1833"/>
    </location>
</feature>
<dbReference type="SUPFAM" id="SSF143575">
    <property type="entry name" value="GAS2 domain-like"/>
    <property type="match status" value="1"/>
</dbReference>
<feature type="region of interest" description="Disordered" evidence="5">
    <location>
        <begin position="1679"/>
        <end position="1893"/>
    </location>
</feature>
<dbReference type="PROSITE" id="PS51460">
    <property type="entry name" value="GAR"/>
    <property type="match status" value="1"/>
</dbReference>
<dbReference type="Gene3D" id="3.30.920.20">
    <property type="entry name" value="Gas2-like domain"/>
    <property type="match status" value="1"/>
</dbReference>
<feature type="coiled-coil region" evidence="4">
    <location>
        <begin position="1014"/>
        <end position="1041"/>
    </location>
</feature>
<keyword evidence="4" id="KW-0175">Coiled coil</keyword>
<protein>
    <submittedName>
        <fullName evidence="7">BQ5605_C010g06083 protein</fullName>
    </submittedName>
</protein>
<evidence type="ECO:0000256" key="3">
    <source>
        <dbReference type="ARBA" id="ARBA00023212"/>
    </source>
</evidence>
<dbReference type="InterPro" id="IPR003108">
    <property type="entry name" value="GAR_dom"/>
</dbReference>
<keyword evidence="8" id="KW-1185">Reference proteome</keyword>
<evidence type="ECO:0000256" key="2">
    <source>
        <dbReference type="ARBA" id="ARBA00022490"/>
    </source>
</evidence>
<gene>
    <name evidence="7" type="primary">BQ5605_C010g06083</name>
    <name evidence="7" type="ORF">BQ5605_C010G06083</name>
</gene>
<feature type="region of interest" description="Disordered" evidence="5">
    <location>
        <begin position="2000"/>
        <end position="2047"/>
    </location>
</feature>
<reference evidence="7 8" key="1">
    <citation type="submission" date="2016-11" db="EMBL/GenBank/DDBJ databases">
        <authorList>
            <person name="Jaros S."/>
            <person name="Januszkiewicz K."/>
            <person name="Wedrychowicz H."/>
        </authorList>
    </citation>
    <scope>NUCLEOTIDE SEQUENCE [LARGE SCALE GENOMIC DNA]</scope>
</reference>
<dbReference type="EMBL" id="FQNC01000012">
    <property type="protein sequence ID" value="SGY14163.1"/>
    <property type="molecule type" value="Genomic_DNA"/>
</dbReference>
<evidence type="ECO:0000256" key="4">
    <source>
        <dbReference type="SAM" id="Coils"/>
    </source>
</evidence>
<feature type="coiled-coil region" evidence="4">
    <location>
        <begin position="675"/>
        <end position="736"/>
    </location>
</feature>
<comment type="subcellular location">
    <subcellularLocation>
        <location evidence="1">Cytoplasm</location>
        <location evidence="1">Cytoskeleton</location>
    </subcellularLocation>
</comment>
<feature type="region of interest" description="Disordered" evidence="5">
    <location>
        <begin position="1"/>
        <end position="77"/>
    </location>
</feature>
<dbReference type="Proteomes" id="UP000249464">
    <property type="component" value="Unassembled WGS sequence"/>
</dbReference>
<feature type="compositionally biased region" description="Low complexity" evidence="5">
    <location>
        <begin position="1423"/>
        <end position="1434"/>
    </location>
</feature>
<keyword evidence="2" id="KW-0963">Cytoplasm</keyword>
<organism evidence="7 8">
    <name type="scientific">Microbotryum silenes-dioicae</name>
    <dbReference type="NCBI Taxonomy" id="796604"/>
    <lineage>
        <taxon>Eukaryota</taxon>
        <taxon>Fungi</taxon>
        <taxon>Dikarya</taxon>
        <taxon>Basidiomycota</taxon>
        <taxon>Pucciniomycotina</taxon>
        <taxon>Microbotryomycetes</taxon>
        <taxon>Microbotryales</taxon>
        <taxon>Microbotryaceae</taxon>
        <taxon>Microbotryum</taxon>
    </lineage>
</organism>
<feature type="domain" description="GAR" evidence="6">
    <location>
        <begin position="1891"/>
        <end position="1992"/>
    </location>
</feature>
<name>A0A2X0LQK0_9BASI</name>
<feature type="compositionally biased region" description="Low complexity" evidence="5">
    <location>
        <begin position="1849"/>
        <end position="1858"/>
    </location>
</feature>
<evidence type="ECO:0000313" key="7">
    <source>
        <dbReference type="EMBL" id="SGY14163.1"/>
    </source>
</evidence>
<sequence>MGPFSNPLRSRHVGTASTSAAPTSTSLKSSSSPALRSPSPSSTSAFQHEQHRARSASLSSPSLGWITGRSPTKGEKLPSDQLLELTRFAHKKVWIDEKINFLASLPPINVTAPAPPEPSTTTAEQLEQWWTEHDRIEEQVQQYDMGDLAHLKRLAKEASQKAMSPKDTDLIEITLTTLFAVDKLLSLLKNRRKALTLLDHRLQLSSSVVLWESQVQQCWQSHRTILADVPSFLSKSRWTVPPTSAPALVSPTSPTTRSFPLDRRSSILLPSSHPSSSSLNRTLRTDTLSLSLATFKSRLYELSHQLLPESASTLDQLIDNTPEPLPDGFLDEQDRLEDRIELETQGLEMFLIEMKAQWVVADSIWDGLGITLGMLEKAREGVLAAAEEGGRIEGVEELLRNARTGWELGRNRFRGELIMPNHPTVHDQADENKRLSRTFERAIRKIEAELLEVETLVGEHKGAVEVLRRADEMGQELERVTVALDGFVEAERGLSGRPDLDDVKCLDLHATGFESIQEGLTSKVKVDSLDPLPTLVQSVNSVIVDLGKLPTRFTTSKEVRKSMKARLNDLTEGRTRVEKVLRLAQESKKCLKAAQNLSSATKECIALVEGVKQRFSKSIENVKWHPSRSSPLAPSEGSVELRLALTQVNVQIAKLVPQPFEVARECLATPHPGLYQHLASLVDELHDRLDELRNLDATLESVESQTAAVEGIVQELKEAEAELEAIRVEIASRGNETNVKELAQLGYRLGSEIDRVEQRIVTTSDGIHERVTFLSTRYEAKELAEQDSVVRQGLNEAVVRSRAAVVEVRGRLEVLGHRREGLIWDGQHGKAAGDLDALRVRLDQAQRDFSARSTDDPDTLDQYTKRIADLKSHHQLLLPVLDDLTFSHSALSSTRHAEARSPQLEQTKAHHDNIGSSIAEFERSIEQAGVAYEVRQAAESQAALEASAAAMAARRAQLLAEAVSLKSEATALVENATKVTAKTEEREMTTKEQRAVLLASQDMSLESDVDPSFVEESEQQLVELQARVAELERRKTALHIRLDQESGDESDDLVATRSCLSECDTQVDRSSTLLDTLQHHVETSRLRRGDWITARQARVEATQRYSSLQKRIEDVLAGMSRDEQEVEQSSTARRLALNKVVEQRANLSQARHDLLSSSDFNSSTPSPAMDVAGEKIHLEQDLTRLEQLQQRAEARIRARQAIVEDLHTLSSDGEEGVEPLVSLTKRSQALDKRLEDHSASLAEFTTVLRGIASDEQDWSERRTALHEKHRERKEEDQRLDWEARTKERSTEIVKMKQLLEQVEQKLREQQYAIAEYDALLEVPALDASPRELAKAVEDLQRSDVFDLTKNDLATIEDRRTALLLAAREHEEEKAVTTQLEPLDDRVMLTHAMLESVGLGWKACLEALSSRLFEVERVQENVRSETPTSTTRSPSVAQLREDGLPQVREEHAETSDAASRGTLPRSSGQDLFGAPQHVVDVFGTKSSAPPYEFDTTPEESVEVISFREQLDAIAVDVWLDSKATQRLPTAEEVAQIKVQVSRVDADLQAFESDTSGAGVWADLDPLKEQLKRKTKSLGQVEKLGHFSNLVAQADKTLSKLLIVIDSVTMESTDLDDASSTSSLASDGDSLATATEYPVPEALRLAGEAVTLVRKSAIPFIDDDRVTKNVERIEETYGEMSSMAMDLVPRSPSLPSSSGDDMSDAGTEHAAHVTKALSNSTRSASSLSYVSSSASASSSRASSRQSNASTTRTPTRPRRIPFMGDPEATPRRRPFLPSIDASPASAKLGVPPVPSFGSSVKSRATHRSVSYNPPSTTKPVSTSRRSNRHASSSDTFDSHSMPLSLDAPRGSTRSRSAPRMSPRRTSKSSARPPPRALFDQASTSKSKRKYRANPSRQVDVEVGRIVNELDVSRVESPCLTGLVVLTLTRFLQIDVPIQAAEDAQGSDSGQYWIGDSDTGRYFYCRILRSKTVMVRVGGGWENLHHFIVTRFNSNSVVNLSPQLSPSSARQLSPEPKWITGGGSERESGGLAGRTSLTPSRLGSSLRISEQHLSPRLSNSSKLASSRSSLLSVSASSFTDSLALGVATGSSSRSRRSSVSHHFAGGSELRASLTAGSLNINGFAHGSTPTSRNTRSLSTSGSSGTPTVKSPWRP</sequence>
<feature type="compositionally biased region" description="Low complexity" evidence="5">
    <location>
        <begin position="2124"/>
        <end position="2144"/>
    </location>
</feature>
<dbReference type="GO" id="GO:0005856">
    <property type="term" value="C:cytoskeleton"/>
    <property type="evidence" value="ECO:0007669"/>
    <property type="project" value="UniProtKB-SubCell"/>
</dbReference>
<dbReference type="SMART" id="SM00243">
    <property type="entry name" value="GAS2"/>
    <property type="match status" value="1"/>
</dbReference>
<feature type="region of interest" description="Disordered" evidence="5">
    <location>
        <begin position="2121"/>
        <end position="2151"/>
    </location>
</feature>
<feature type="compositionally biased region" description="Low complexity" evidence="5">
    <location>
        <begin position="1714"/>
        <end position="1752"/>
    </location>
</feature>
<feature type="compositionally biased region" description="Low complexity" evidence="5">
    <location>
        <begin position="15"/>
        <end position="45"/>
    </location>
</feature>
<dbReference type="Pfam" id="PF02187">
    <property type="entry name" value="GAS2"/>
    <property type="match status" value="1"/>
</dbReference>
<evidence type="ECO:0000313" key="8">
    <source>
        <dbReference type="Proteomes" id="UP000249464"/>
    </source>
</evidence>
<keyword evidence="3" id="KW-0206">Cytoskeleton</keyword>
<feature type="region of interest" description="Disordered" evidence="5">
    <location>
        <begin position="1418"/>
        <end position="1469"/>
    </location>
</feature>
<dbReference type="STRING" id="796604.A0A2X0LQK0"/>